<dbReference type="Pfam" id="PF05036">
    <property type="entry name" value="SPOR"/>
    <property type="match status" value="1"/>
</dbReference>
<dbReference type="PROSITE" id="PS51724">
    <property type="entry name" value="SPOR"/>
    <property type="match status" value="1"/>
</dbReference>
<dbReference type="GO" id="GO:0042834">
    <property type="term" value="F:peptidoglycan binding"/>
    <property type="evidence" value="ECO:0007669"/>
    <property type="project" value="InterPro"/>
</dbReference>
<dbReference type="GO" id="GO:0008932">
    <property type="term" value="F:lytic endotransglycosylase activity"/>
    <property type="evidence" value="ECO:0007669"/>
    <property type="project" value="UniProtKB-UniRule"/>
</dbReference>
<dbReference type="InterPro" id="IPR036908">
    <property type="entry name" value="RlpA-like_sf"/>
</dbReference>
<feature type="region of interest" description="Disordered" evidence="6">
    <location>
        <begin position="26"/>
        <end position="47"/>
    </location>
</feature>
<evidence type="ECO:0000313" key="10">
    <source>
        <dbReference type="Proteomes" id="UP000006048"/>
    </source>
</evidence>
<dbReference type="HOGENOM" id="CLU_042923_3_4_12"/>
<keyword evidence="4" id="KW-0472">Membrane</keyword>
<dbReference type="NCBIfam" id="TIGR00413">
    <property type="entry name" value="rlpA"/>
    <property type="match status" value="1"/>
</dbReference>
<feature type="domain" description="SPOR" evidence="8">
    <location>
        <begin position="231"/>
        <end position="308"/>
    </location>
</feature>
<comment type="subcellular location">
    <subcellularLocation>
        <location evidence="4">Cell membrane</location>
        <topology evidence="4">Lipid-anchor</topology>
    </subcellularLocation>
</comment>
<dbReference type="Proteomes" id="UP000006048">
    <property type="component" value="Chromosome"/>
</dbReference>
<keyword evidence="3 4" id="KW-0961">Cell wall biogenesis/degradation</keyword>
<evidence type="ECO:0000313" key="9">
    <source>
        <dbReference type="EMBL" id="AFM10874.1"/>
    </source>
</evidence>
<dbReference type="SUPFAM" id="SSF50685">
    <property type="entry name" value="Barwin-like endoglucanases"/>
    <property type="match status" value="1"/>
</dbReference>
<dbReference type="PANTHER" id="PTHR34183">
    <property type="entry name" value="ENDOLYTIC PEPTIDOGLYCAN TRANSGLYCOSYLASE RLPA"/>
    <property type="match status" value="1"/>
</dbReference>
<dbReference type="InterPro" id="IPR036680">
    <property type="entry name" value="SPOR-like_sf"/>
</dbReference>
<keyword evidence="1 7" id="KW-0732">Signal</keyword>
<proteinExistence type="inferred from homology"/>
<keyword evidence="10" id="KW-1185">Reference proteome</keyword>
<dbReference type="Gene3D" id="2.40.40.10">
    <property type="entry name" value="RlpA-like domain"/>
    <property type="match status" value="1"/>
</dbReference>
<dbReference type="InterPro" id="IPR009009">
    <property type="entry name" value="RlpA-like_DPBB"/>
</dbReference>
<dbReference type="PATRIC" id="fig|869212.3.peg.174"/>
<accession>I4B0R7</accession>
<dbReference type="SUPFAM" id="SSF110997">
    <property type="entry name" value="Sporulation related repeat"/>
    <property type="match status" value="1"/>
</dbReference>
<evidence type="ECO:0000256" key="5">
    <source>
        <dbReference type="RuleBase" id="RU003495"/>
    </source>
</evidence>
<evidence type="ECO:0000259" key="8">
    <source>
        <dbReference type="PROSITE" id="PS51724"/>
    </source>
</evidence>
<dbReference type="InterPro" id="IPR007730">
    <property type="entry name" value="SPOR-like_dom"/>
</dbReference>
<dbReference type="GO" id="GO:0071555">
    <property type="term" value="P:cell wall organization"/>
    <property type="evidence" value="ECO:0007669"/>
    <property type="project" value="UniProtKB-KW"/>
</dbReference>
<evidence type="ECO:0000256" key="7">
    <source>
        <dbReference type="SAM" id="SignalP"/>
    </source>
</evidence>
<comment type="similarity">
    <text evidence="4 5">Belongs to the RlpA family.</text>
</comment>
<evidence type="ECO:0000256" key="6">
    <source>
        <dbReference type="SAM" id="MobiDB-lite"/>
    </source>
</evidence>
<comment type="function">
    <text evidence="4">Lytic transglycosylase with a strong preference for naked glycan strands that lack stem peptides.</text>
</comment>
<dbReference type="CDD" id="cd22268">
    <property type="entry name" value="DPBB_RlpA-like"/>
    <property type="match status" value="1"/>
</dbReference>
<evidence type="ECO:0000256" key="4">
    <source>
        <dbReference type="HAMAP-Rule" id="MF_02071"/>
    </source>
</evidence>
<keyword evidence="4 9" id="KW-0449">Lipoprotein</keyword>
<dbReference type="InterPro" id="IPR012997">
    <property type="entry name" value="RplA"/>
</dbReference>
<keyword evidence="4" id="KW-0564">Palmitate</keyword>
<dbReference type="STRING" id="869212.Turpa_0214"/>
<protein>
    <recommendedName>
        <fullName evidence="4">Probable endolytic peptidoglycan transglycosylase RlpA</fullName>
        <ecNumber evidence="4">4.2.2.-</ecNumber>
    </recommendedName>
</protein>
<gene>
    <name evidence="4" type="primary">rlpA</name>
    <name evidence="9" type="ordered locus">Turpa_0214</name>
</gene>
<dbReference type="EMBL" id="CP002959">
    <property type="protein sequence ID" value="AFM10874.1"/>
    <property type="molecule type" value="Genomic_DNA"/>
</dbReference>
<organism evidence="9 10">
    <name type="scientific">Turneriella parva (strain ATCC BAA-1111 / DSM 21527 / NCTC 11395 / H)</name>
    <name type="common">Leptospira parva</name>
    <dbReference type="NCBI Taxonomy" id="869212"/>
    <lineage>
        <taxon>Bacteria</taxon>
        <taxon>Pseudomonadati</taxon>
        <taxon>Spirochaetota</taxon>
        <taxon>Spirochaetia</taxon>
        <taxon>Leptospirales</taxon>
        <taxon>Leptospiraceae</taxon>
        <taxon>Turneriella</taxon>
    </lineage>
</organism>
<dbReference type="EC" id="4.2.2.-" evidence="4"/>
<evidence type="ECO:0000256" key="1">
    <source>
        <dbReference type="ARBA" id="ARBA00022729"/>
    </source>
</evidence>
<dbReference type="InterPro" id="IPR034718">
    <property type="entry name" value="RlpA"/>
</dbReference>
<dbReference type="HAMAP" id="MF_02071">
    <property type="entry name" value="RlpA"/>
    <property type="match status" value="1"/>
</dbReference>
<dbReference type="PANTHER" id="PTHR34183:SF1">
    <property type="entry name" value="ENDOLYTIC PEPTIDOGLYCAN TRANSGLYCOSYLASE RLPA"/>
    <property type="match status" value="1"/>
</dbReference>
<dbReference type="Gene3D" id="3.30.70.1070">
    <property type="entry name" value="Sporulation related repeat"/>
    <property type="match status" value="1"/>
</dbReference>
<dbReference type="GO" id="GO:0005886">
    <property type="term" value="C:plasma membrane"/>
    <property type="evidence" value="ECO:0007669"/>
    <property type="project" value="UniProtKB-SubCell"/>
</dbReference>
<dbReference type="OrthoDB" id="9779128at2"/>
<keyword evidence="2 4" id="KW-0456">Lyase</keyword>
<dbReference type="KEGG" id="tpx:Turpa_0214"/>
<dbReference type="Pfam" id="PF03330">
    <property type="entry name" value="DPBB_1"/>
    <property type="match status" value="1"/>
</dbReference>
<evidence type="ECO:0000256" key="3">
    <source>
        <dbReference type="ARBA" id="ARBA00023316"/>
    </source>
</evidence>
<keyword evidence="4" id="KW-1003">Cell membrane</keyword>
<feature type="chain" id="PRO_5009991877" description="Probable endolytic peptidoglycan transglycosylase RlpA" evidence="7">
    <location>
        <begin position="22"/>
        <end position="308"/>
    </location>
</feature>
<dbReference type="PROSITE" id="PS51257">
    <property type="entry name" value="PROKAR_LIPOPROTEIN"/>
    <property type="match status" value="1"/>
</dbReference>
<sequence>MKASLLFIAMFALIACRAPQARTNPNDPAVTGVANRGEDPVLQDGTMGEEKTPALTAEGYAAWYGKELQGRPTASGDLFDMNKMTAAHRDYPMNSLVLVKNLENGKKAMVKVNDRGPYVEGRVMDVSFAAARELGFAEKGTAKVQLELVQAGEDNFMAKSQGCDEADVGKDGICASAKAGKAKKSKKKREASEEIIEPAADLEADDAADEEDDTKIKSAGSGKEKITFLDGKKPKGFTVQVGAFKKKVNAERHRDEILEAYPQKAFIATNGKWHFVCLGDFKSRKQAKDFLKKLSDDGVEVMYRGKVG</sequence>
<dbReference type="GO" id="GO:0000270">
    <property type="term" value="P:peptidoglycan metabolic process"/>
    <property type="evidence" value="ECO:0007669"/>
    <property type="project" value="UniProtKB-UniRule"/>
</dbReference>
<name>I4B0R7_TURPD</name>
<reference evidence="9 10" key="1">
    <citation type="submission" date="2012-06" db="EMBL/GenBank/DDBJ databases">
        <title>The complete chromosome of genome of Turneriella parva DSM 21527.</title>
        <authorList>
            <consortium name="US DOE Joint Genome Institute (JGI-PGF)"/>
            <person name="Lucas S."/>
            <person name="Han J."/>
            <person name="Lapidus A."/>
            <person name="Bruce D."/>
            <person name="Goodwin L."/>
            <person name="Pitluck S."/>
            <person name="Peters L."/>
            <person name="Kyrpides N."/>
            <person name="Mavromatis K."/>
            <person name="Ivanova N."/>
            <person name="Mikhailova N."/>
            <person name="Chertkov O."/>
            <person name="Detter J.C."/>
            <person name="Tapia R."/>
            <person name="Han C."/>
            <person name="Land M."/>
            <person name="Hauser L."/>
            <person name="Markowitz V."/>
            <person name="Cheng J.-F."/>
            <person name="Hugenholtz P."/>
            <person name="Woyke T."/>
            <person name="Wu D."/>
            <person name="Gronow S."/>
            <person name="Wellnitz S."/>
            <person name="Brambilla E."/>
            <person name="Klenk H.-P."/>
            <person name="Eisen J.A."/>
        </authorList>
    </citation>
    <scope>NUCLEOTIDE SEQUENCE [LARGE SCALE GENOMIC DNA]</scope>
    <source>
        <strain evidence="10">ATCC BAA-1111 / DSM 21527 / NCTC 11395 / H</strain>
    </source>
</reference>
<feature type="signal peptide" evidence="7">
    <location>
        <begin position="1"/>
        <end position="21"/>
    </location>
</feature>
<dbReference type="AlphaFoldDB" id="I4B0R7"/>
<dbReference type="RefSeq" id="WP_014801395.1">
    <property type="nucleotide sequence ID" value="NC_018020.1"/>
</dbReference>
<evidence type="ECO:0000256" key="2">
    <source>
        <dbReference type="ARBA" id="ARBA00023239"/>
    </source>
</evidence>